<dbReference type="InterPro" id="IPR052548">
    <property type="entry name" value="Type_VII_TA_antitoxin"/>
</dbReference>
<dbReference type="EMBL" id="JAAIJR010000141">
    <property type="protein sequence ID" value="NEX22949.1"/>
    <property type="molecule type" value="Genomic_DNA"/>
</dbReference>
<organism evidence="2 3">
    <name type="scientific">Thiorhodococcus mannitoliphagus</name>
    <dbReference type="NCBI Taxonomy" id="329406"/>
    <lineage>
        <taxon>Bacteria</taxon>
        <taxon>Pseudomonadati</taxon>
        <taxon>Pseudomonadota</taxon>
        <taxon>Gammaproteobacteria</taxon>
        <taxon>Chromatiales</taxon>
        <taxon>Chromatiaceae</taxon>
        <taxon>Thiorhodococcus</taxon>
    </lineage>
</organism>
<accession>A0A6P1DZ39</accession>
<protein>
    <submittedName>
        <fullName evidence="2">Nucleotidyltransferase domain-containing protein</fullName>
    </submittedName>
</protein>
<reference evidence="2 3" key="2">
    <citation type="submission" date="2020-02" db="EMBL/GenBank/DDBJ databases">
        <title>Genome sequences of Thiorhodococcus mannitoliphagus and Thiorhodococcus minor, purple sulfur photosynthetic bacteria in the gammaproteobacterial family, Chromatiaceae.</title>
        <authorList>
            <person name="Aviles F.A."/>
            <person name="Meyer T.E."/>
            <person name="Kyndt J.A."/>
        </authorList>
    </citation>
    <scope>NUCLEOTIDE SEQUENCE [LARGE SCALE GENOMIC DNA]</scope>
    <source>
        <strain evidence="2 3">DSM 18266</strain>
    </source>
</reference>
<dbReference type="InterPro" id="IPR043519">
    <property type="entry name" value="NT_sf"/>
</dbReference>
<dbReference type="AlphaFoldDB" id="A0A6P1DZ39"/>
<evidence type="ECO:0000313" key="3">
    <source>
        <dbReference type="Proteomes" id="UP000471640"/>
    </source>
</evidence>
<dbReference type="Proteomes" id="UP000471640">
    <property type="component" value="Unassembled WGS sequence"/>
</dbReference>
<proteinExistence type="predicted"/>
<dbReference type="CDD" id="cd05403">
    <property type="entry name" value="NT_KNTase_like"/>
    <property type="match status" value="1"/>
</dbReference>
<keyword evidence="2" id="KW-0808">Transferase</keyword>
<dbReference type="RefSeq" id="WP_164656112.1">
    <property type="nucleotide sequence ID" value="NZ_JAAIJR010000141.1"/>
</dbReference>
<sequence>MHIDPITQEALRSFQAILHAKYGAHLRALYLFGSRARGDHRPDSDADVAVFLDEVTDPIGEQFDLIDRGYDILLRTGINIQPWVFEQENLSDSAPHRAAHLVTEIRREGVRL</sequence>
<dbReference type="InterPro" id="IPR041633">
    <property type="entry name" value="Polbeta"/>
</dbReference>
<evidence type="ECO:0000313" key="2">
    <source>
        <dbReference type="EMBL" id="NEX22949.1"/>
    </source>
</evidence>
<dbReference type="PANTHER" id="PTHR33933">
    <property type="entry name" value="NUCLEOTIDYLTRANSFERASE"/>
    <property type="match status" value="1"/>
</dbReference>
<comment type="caution">
    <text evidence="2">The sequence shown here is derived from an EMBL/GenBank/DDBJ whole genome shotgun (WGS) entry which is preliminary data.</text>
</comment>
<dbReference type="GO" id="GO:0016740">
    <property type="term" value="F:transferase activity"/>
    <property type="evidence" value="ECO:0007669"/>
    <property type="project" value="UniProtKB-KW"/>
</dbReference>
<dbReference type="Pfam" id="PF18765">
    <property type="entry name" value="Polbeta"/>
    <property type="match status" value="1"/>
</dbReference>
<evidence type="ECO:0000259" key="1">
    <source>
        <dbReference type="Pfam" id="PF18765"/>
    </source>
</evidence>
<keyword evidence="3" id="KW-1185">Reference proteome</keyword>
<dbReference type="SUPFAM" id="SSF81301">
    <property type="entry name" value="Nucleotidyltransferase"/>
    <property type="match status" value="1"/>
</dbReference>
<gene>
    <name evidence="2" type="ORF">G3480_22050</name>
</gene>
<name>A0A6P1DZ39_9GAMM</name>
<dbReference type="Gene3D" id="3.30.460.10">
    <property type="entry name" value="Beta Polymerase, domain 2"/>
    <property type="match status" value="1"/>
</dbReference>
<feature type="domain" description="Polymerase beta nucleotidyltransferase" evidence="1">
    <location>
        <begin position="25"/>
        <end position="73"/>
    </location>
</feature>
<dbReference type="PANTHER" id="PTHR33933:SF3">
    <property type="entry name" value="PROTEIN ADENYLYLTRANSFERASE MJ0604-RELATED"/>
    <property type="match status" value="1"/>
</dbReference>
<reference evidence="3" key="1">
    <citation type="journal article" date="2020" name="Microbiol. Resour. Announc.">
        <title>Draft Genome Sequences of Thiorhodococcus mannitoliphagus and Thiorhodococcus minor, Purple Sulfur Photosynthetic Bacteria in the Gammaproteobacterial Family Chromatiaceae.</title>
        <authorList>
            <person name="Aviles F.A."/>
            <person name="Meyer T.E."/>
            <person name="Kyndt J.A."/>
        </authorList>
    </citation>
    <scope>NUCLEOTIDE SEQUENCE [LARGE SCALE GENOMIC DNA]</scope>
    <source>
        <strain evidence="3">DSM 18266</strain>
    </source>
</reference>